<sequence>MRLDDIAPRTLLLGVFAGWAVLAWVLALAGMGRELPDGESGTIEGSRLPELPEQAPPTLGPFAQYDQIVARPLFATDRRPHAFLLPNVDGQAEAAPSFDLVLTSVLITPQVRIAIVQKPDGSESWRVKLGEAPDALPSWTLVDLAPRSAVFQGPEGRKELALRVFDGKGGEPPSASAAPPPGMPGAPPSGATARPAPMPSTPTPPMADAASMPDPQQIDQIRQRIEARREEMRRRAQNANPPATVAPPAPATR</sequence>
<feature type="compositionally biased region" description="Pro residues" evidence="1">
    <location>
        <begin position="196"/>
        <end position="205"/>
    </location>
</feature>
<dbReference type="EMBL" id="BMXY01000001">
    <property type="protein sequence ID" value="GGZ51109.1"/>
    <property type="molecule type" value="Genomic_DNA"/>
</dbReference>
<evidence type="ECO:0000313" key="3">
    <source>
        <dbReference type="Proteomes" id="UP000643403"/>
    </source>
</evidence>
<comment type="caution">
    <text evidence="2">The sequence shown here is derived from an EMBL/GenBank/DDBJ whole genome shotgun (WGS) entry which is preliminary data.</text>
</comment>
<feature type="compositionally biased region" description="Basic and acidic residues" evidence="1">
    <location>
        <begin position="221"/>
        <end position="234"/>
    </location>
</feature>
<accession>A0ABQ3BLT1</accession>
<evidence type="ECO:0000256" key="1">
    <source>
        <dbReference type="SAM" id="MobiDB-lite"/>
    </source>
</evidence>
<feature type="region of interest" description="Disordered" evidence="1">
    <location>
        <begin position="165"/>
        <end position="253"/>
    </location>
</feature>
<keyword evidence="3" id="KW-1185">Reference proteome</keyword>
<gene>
    <name evidence="2" type="ORF">GCM10008101_00080</name>
</gene>
<evidence type="ECO:0008006" key="4">
    <source>
        <dbReference type="Google" id="ProtNLM"/>
    </source>
</evidence>
<feature type="compositionally biased region" description="Pro residues" evidence="1">
    <location>
        <begin position="244"/>
        <end position="253"/>
    </location>
</feature>
<proteinExistence type="predicted"/>
<feature type="compositionally biased region" description="Pro residues" evidence="1">
    <location>
        <begin position="178"/>
        <end position="187"/>
    </location>
</feature>
<dbReference type="Proteomes" id="UP000643403">
    <property type="component" value="Unassembled WGS sequence"/>
</dbReference>
<name>A0ABQ3BLT1_9GAMM</name>
<organism evidence="2 3">
    <name type="scientific">Cognatilysobacter xinjiangensis</name>
    <dbReference type="NCBI Taxonomy" id="546892"/>
    <lineage>
        <taxon>Bacteria</taxon>
        <taxon>Pseudomonadati</taxon>
        <taxon>Pseudomonadota</taxon>
        <taxon>Gammaproteobacteria</taxon>
        <taxon>Lysobacterales</taxon>
        <taxon>Lysobacteraceae</taxon>
        <taxon>Cognatilysobacter</taxon>
    </lineage>
</organism>
<protein>
    <recommendedName>
        <fullName evidence="4">General secretion pathway protein N</fullName>
    </recommendedName>
</protein>
<feature type="compositionally biased region" description="Low complexity" evidence="1">
    <location>
        <begin position="206"/>
        <end position="220"/>
    </location>
</feature>
<dbReference type="RefSeq" id="WP_189446294.1">
    <property type="nucleotide sequence ID" value="NZ_BMXY01000001.1"/>
</dbReference>
<evidence type="ECO:0000313" key="2">
    <source>
        <dbReference type="EMBL" id="GGZ51109.1"/>
    </source>
</evidence>
<reference evidence="3" key="1">
    <citation type="journal article" date="2019" name="Int. J. Syst. Evol. Microbiol.">
        <title>The Global Catalogue of Microorganisms (GCM) 10K type strain sequencing project: providing services to taxonomists for standard genome sequencing and annotation.</title>
        <authorList>
            <consortium name="The Broad Institute Genomics Platform"/>
            <consortium name="The Broad Institute Genome Sequencing Center for Infectious Disease"/>
            <person name="Wu L."/>
            <person name="Ma J."/>
        </authorList>
    </citation>
    <scope>NUCLEOTIDE SEQUENCE [LARGE SCALE GENOMIC DNA]</scope>
    <source>
        <strain evidence="3">KCTC 22558</strain>
    </source>
</reference>